<reference evidence="1" key="3">
    <citation type="submission" date="2022-06" db="UniProtKB">
        <authorList>
            <consortium name="EnsemblPlants"/>
        </authorList>
    </citation>
    <scope>IDENTIFICATION</scope>
</reference>
<evidence type="ECO:0000313" key="2">
    <source>
        <dbReference type="Proteomes" id="UP000015106"/>
    </source>
</evidence>
<name>A0A8R7UEK9_TRIUA</name>
<organism evidence="1 2">
    <name type="scientific">Triticum urartu</name>
    <name type="common">Red wild einkorn</name>
    <name type="synonym">Crithodium urartu</name>
    <dbReference type="NCBI Taxonomy" id="4572"/>
    <lineage>
        <taxon>Eukaryota</taxon>
        <taxon>Viridiplantae</taxon>
        <taxon>Streptophyta</taxon>
        <taxon>Embryophyta</taxon>
        <taxon>Tracheophyta</taxon>
        <taxon>Spermatophyta</taxon>
        <taxon>Magnoliopsida</taxon>
        <taxon>Liliopsida</taxon>
        <taxon>Poales</taxon>
        <taxon>Poaceae</taxon>
        <taxon>BOP clade</taxon>
        <taxon>Pooideae</taxon>
        <taxon>Triticodae</taxon>
        <taxon>Triticeae</taxon>
        <taxon>Triticinae</taxon>
        <taxon>Triticum</taxon>
    </lineage>
</organism>
<accession>A0A8R7UEK9</accession>
<proteinExistence type="predicted"/>
<dbReference type="Gramene" id="TuG1812G0500001123.01.T01">
    <property type="protein sequence ID" value="TuG1812G0500001123.01.T01"/>
    <property type="gene ID" value="TuG1812G0500001123.01"/>
</dbReference>
<dbReference type="Proteomes" id="UP000015106">
    <property type="component" value="Chromosome 5"/>
</dbReference>
<dbReference type="EnsemblPlants" id="TuG1812G0500001123.01.T01">
    <property type="protein sequence ID" value="TuG1812G0500001123.01.T01"/>
    <property type="gene ID" value="TuG1812G0500001123.01"/>
</dbReference>
<evidence type="ECO:0000313" key="1">
    <source>
        <dbReference type="EnsemblPlants" id="TuG1812G0500001123.01.T01"/>
    </source>
</evidence>
<dbReference type="AlphaFoldDB" id="A0A8R7UEK9"/>
<keyword evidence="2" id="KW-1185">Reference proteome</keyword>
<reference evidence="2" key="1">
    <citation type="journal article" date="2013" name="Nature">
        <title>Draft genome of the wheat A-genome progenitor Triticum urartu.</title>
        <authorList>
            <person name="Ling H.Q."/>
            <person name="Zhao S."/>
            <person name="Liu D."/>
            <person name="Wang J."/>
            <person name="Sun H."/>
            <person name="Zhang C."/>
            <person name="Fan H."/>
            <person name="Li D."/>
            <person name="Dong L."/>
            <person name="Tao Y."/>
            <person name="Gao C."/>
            <person name="Wu H."/>
            <person name="Li Y."/>
            <person name="Cui Y."/>
            <person name="Guo X."/>
            <person name="Zheng S."/>
            <person name="Wang B."/>
            <person name="Yu K."/>
            <person name="Liang Q."/>
            <person name="Yang W."/>
            <person name="Lou X."/>
            <person name="Chen J."/>
            <person name="Feng M."/>
            <person name="Jian J."/>
            <person name="Zhang X."/>
            <person name="Luo G."/>
            <person name="Jiang Y."/>
            <person name="Liu J."/>
            <person name="Wang Z."/>
            <person name="Sha Y."/>
            <person name="Zhang B."/>
            <person name="Wu H."/>
            <person name="Tang D."/>
            <person name="Shen Q."/>
            <person name="Xue P."/>
            <person name="Zou S."/>
            <person name="Wang X."/>
            <person name="Liu X."/>
            <person name="Wang F."/>
            <person name="Yang Y."/>
            <person name="An X."/>
            <person name="Dong Z."/>
            <person name="Zhang K."/>
            <person name="Zhang X."/>
            <person name="Luo M.C."/>
            <person name="Dvorak J."/>
            <person name="Tong Y."/>
            <person name="Wang J."/>
            <person name="Yang H."/>
            <person name="Li Z."/>
            <person name="Wang D."/>
            <person name="Zhang A."/>
            <person name="Wang J."/>
        </authorList>
    </citation>
    <scope>NUCLEOTIDE SEQUENCE</scope>
    <source>
        <strain evidence="2">cv. G1812</strain>
    </source>
</reference>
<reference evidence="1" key="2">
    <citation type="submission" date="2018-03" db="EMBL/GenBank/DDBJ databases">
        <title>The Triticum urartu genome reveals the dynamic nature of wheat genome evolution.</title>
        <authorList>
            <person name="Ling H."/>
            <person name="Ma B."/>
            <person name="Shi X."/>
            <person name="Liu H."/>
            <person name="Dong L."/>
            <person name="Sun H."/>
            <person name="Cao Y."/>
            <person name="Gao Q."/>
            <person name="Zheng S."/>
            <person name="Li Y."/>
            <person name="Yu Y."/>
            <person name="Du H."/>
            <person name="Qi M."/>
            <person name="Li Y."/>
            <person name="Yu H."/>
            <person name="Cui Y."/>
            <person name="Wang N."/>
            <person name="Chen C."/>
            <person name="Wu H."/>
            <person name="Zhao Y."/>
            <person name="Zhang J."/>
            <person name="Li Y."/>
            <person name="Zhou W."/>
            <person name="Zhang B."/>
            <person name="Hu W."/>
            <person name="Eijk M."/>
            <person name="Tang J."/>
            <person name="Witsenboer H."/>
            <person name="Zhao S."/>
            <person name="Li Z."/>
            <person name="Zhang A."/>
            <person name="Wang D."/>
            <person name="Liang C."/>
        </authorList>
    </citation>
    <scope>NUCLEOTIDE SEQUENCE [LARGE SCALE GENOMIC DNA]</scope>
    <source>
        <strain evidence="1">cv. G1812</strain>
    </source>
</reference>
<sequence>MRAAASCSPRRRAARPLHRLAVPLLLQTTSPYPPMRPPGRQRWWTSVIKFVTQQASSCWRQSLINFHVQFFMLQSKMSYIGIAPLHASY</sequence>
<protein>
    <submittedName>
        <fullName evidence="1">Uncharacterized protein</fullName>
    </submittedName>
</protein>